<organism evidence="12 13">
    <name type="scientific">Tigriopus californicus</name>
    <name type="common">Marine copepod</name>
    <dbReference type="NCBI Taxonomy" id="6832"/>
    <lineage>
        <taxon>Eukaryota</taxon>
        <taxon>Metazoa</taxon>
        <taxon>Ecdysozoa</taxon>
        <taxon>Arthropoda</taxon>
        <taxon>Crustacea</taxon>
        <taxon>Multicrustacea</taxon>
        <taxon>Hexanauplia</taxon>
        <taxon>Copepoda</taxon>
        <taxon>Harpacticoida</taxon>
        <taxon>Harpacticidae</taxon>
        <taxon>Tigriopus</taxon>
    </lineage>
</organism>
<feature type="transmembrane region" description="Helical" evidence="10">
    <location>
        <begin position="99"/>
        <end position="120"/>
    </location>
</feature>
<evidence type="ECO:0000256" key="8">
    <source>
        <dbReference type="ARBA" id="ARBA00023170"/>
    </source>
</evidence>
<dbReference type="InterPro" id="IPR017452">
    <property type="entry name" value="GPCR_Rhodpsn_7TM"/>
</dbReference>
<evidence type="ECO:0000256" key="3">
    <source>
        <dbReference type="ARBA" id="ARBA00022475"/>
    </source>
</evidence>
<dbReference type="AlphaFoldDB" id="A0A553NXU9"/>
<evidence type="ECO:0000256" key="1">
    <source>
        <dbReference type="ARBA" id="ARBA00004651"/>
    </source>
</evidence>
<protein>
    <recommendedName>
        <fullName evidence="11">G-protein coupled receptors family 1 profile domain-containing protein</fullName>
    </recommendedName>
</protein>
<evidence type="ECO:0000256" key="4">
    <source>
        <dbReference type="ARBA" id="ARBA00022692"/>
    </source>
</evidence>
<dbReference type="SUPFAM" id="SSF81321">
    <property type="entry name" value="Family A G protein-coupled receptor-like"/>
    <property type="match status" value="1"/>
</dbReference>
<dbReference type="PANTHER" id="PTHR22752:SF1">
    <property type="entry name" value="G-PROTEIN COUPLED RECEPTOR 176"/>
    <property type="match status" value="1"/>
</dbReference>
<dbReference type="CDD" id="cd00637">
    <property type="entry name" value="7tm_classA_rhodopsin-like"/>
    <property type="match status" value="1"/>
</dbReference>
<gene>
    <name evidence="12" type="ORF">TCAL_16394</name>
</gene>
<evidence type="ECO:0000256" key="7">
    <source>
        <dbReference type="ARBA" id="ARBA00023136"/>
    </source>
</evidence>
<evidence type="ECO:0000313" key="12">
    <source>
        <dbReference type="EMBL" id="TRY70265.1"/>
    </source>
</evidence>
<dbReference type="STRING" id="6832.A0A553NXU9"/>
<keyword evidence="3" id="KW-1003">Cell membrane</keyword>
<dbReference type="Pfam" id="PF00001">
    <property type="entry name" value="7tm_1"/>
    <property type="match status" value="1"/>
</dbReference>
<evidence type="ECO:0000256" key="2">
    <source>
        <dbReference type="ARBA" id="ARBA00010663"/>
    </source>
</evidence>
<feature type="domain" description="G-protein coupled receptors family 1 profile" evidence="11">
    <location>
        <begin position="36"/>
        <end position="229"/>
    </location>
</feature>
<dbReference type="EMBL" id="VCGU01000009">
    <property type="protein sequence ID" value="TRY70265.1"/>
    <property type="molecule type" value="Genomic_DNA"/>
</dbReference>
<keyword evidence="5 10" id="KW-1133">Transmembrane helix</keyword>
<reference evidence="12 13" key="1">
    <citation type="journal article" date="2018" name="Nat. Ecol. Evol.">
        <title>Genomic signatures of mitonuclear coevolution across populations of Tigriopus californicus.</title>
        <authorList>
            <person name="Barreto F.S."/>
            <person name="Watson E.T."/>
            <person name="Lima T.G."/>
            <person name="Willett C.S."/>
            <person name="Edmands S."/>
            <person name="Li W."/>
            <person name="Burton R.S."/>
        </authorList>
    </citation>
    <scope>NUCLEOTIDE SEQUENCE [LARGE SCALE GENOMIC DNA]</scope>
    <source>
        <strain evidence="12 13">San Diego</strain>
    </source>
</reference>
<dbReference type="Proteomes" id="UP000318571">
    <property type="component" value="Chromosome 9"/>
</dbReference>
<dbReference type="Gene3D" id="1.20.1070.10">
    <property type="entry name" value="Rhodopsin 7-helix transmembrane proteins"/>
    <property type="match status" value="1"/>
</dbReference>
<comment type="subcellular location">
    <subcellularLocation>
        <location evidence="1">Cell membrane</location>
        <topology evidence="1">Multi-pass membrane protein</topology>
    </subcellularLocation>
</comment>
<keyword evidence="9" id="KW-0807">Transducer</keyword>
<dbReference type="InterPro" id="IPR000276">
    <property type="entry name" value="GPCR_Rhodpsn"/>
</dbReference>
<evidence type="ECO:0000256" key="5">
    <source>
        <dbReference type="ARBA" id="ARBA00022989"/>
    </source>
</evidence>
<keyword evidence="13" id="KW-1185">Reference proteome</keyword>
<evidence type="ECO:0000256" key="6">
    <source>
        <dbReference type="ARBA" id="ARBA00023040"/>
    </source>
</evidence>
<feature type="transmembrane region" description="Helical" evidence="10">
    <location>
        <begin position="193"/>
        <end position="217"/>
    </location>
</feature>
<dbReference type="GO" id="GO:0005886">
    <property type="term" value="C:plasma membrane"/>
    <property type="evidence" value="ECO:0007669"/>
    <property type="project" value="UniProtKB-SubCell"/>
</dbReference>
<keyword evidence="4 10" id="KW-0812">Transmembrane</keyword>
<dbReference type="PRINTS" id="PR00237">
    <property type="entry name" value="GPCRRHODOPSN"/>
</dbReference>
<evidence type="ECO:0000313" key="13">
    <source>
        <dbReference type="Proteomes" id="UP000318571"/>
    </source>
</evidence>
<keyword evidence="8" id="KW-0675">Receptor</keyword>
<evidence type="ECO:0000259" key="11">
    <source>
        <dbReference type="PROSITE" id="PS50262"/>
    </source>
</evidence>
<keyword evidence="7 10" id="KW-0472">Membrane</keyword>
<feature type="transmembrane region" description="Helical" evidence="10">
    <location>
        <begin position="141"/>
        <end position="161"/>
    </location>
</feature>
<dbReference type="PANTHER" id="PTHR22752">
    <property type="entry name" value="G PROTEIN-COUPLED RECEPTOR"/>
    <property type="match status" value="1"/>
</dbReference>
<dbReference type="GO" id="GO:0004930">
    <property type="term" value="F:G protein-coupled receptor activity"/>
    <property type="evidence" value="ECO:0007669"/>
    <property type="project" value="UniProtKB-KW"/>
</dbReference>
<keyword evidence="6" id="KW-0297">G-protein coupled receptor</keyword>
<feature type="transmembrane region" description="Helical" evidence="10">
    <location>
        <begin position="20"/>
        <end position="46"/>
    </location>
</feature>
<feature type="transmembrane region" description="Helical" evidence="10">
    <location>
        <begin position="58"/>
        <end position="79"/>
    </location>
</feature>
<sequence length="229" mass="25756">MDGSELHSVFDGTVPSVLMVLIEITLVVCFLLGSALNTILLLVYIRRRGFRSQISNKFLLNLVFSNLLWNLVLIPILLFDNAISTLEDPEFRSKVAYTVFQFFLIFGTCASLLSQLLIGTDQYLAVVDPLHYNTRVNTKRCYFMCGAVWGLSFMVATLNVINYEELGVVVSNIPIVFNTWPSPSQAPSVSTSVFTSSFAVMLFLVPFGVLTFITHLFDKKTLQFLWALK</sequence>
<accession>A0A553NXU9</accession>
<name>A0A553NXU9_TIGCA</name>
<evidence type="ECO:0000256" key="10">
    <source>
        <dbReference type="SAM" id="Phobius"/>
    </source>
</evidence>
<comment type="similarity">
    <text evidence="2">Belongs to the G-protein coupled receptor 1 family.</text>
</comment>
<comment type="caution">
    <text evidence="12">The sequence shown here is derived from an EMBL/GenBank/DDBJ whole genome shotgun (WGS) entry which is preliminary data.</text>
</comment>
<dbReference type="PROSITE" id="PS50262">
    <property type="entry name" value="G_PROTEIN_RECEP_F1_2"/>
    <property type="match status" value="1"/>
</dbReference>
<proteinExistence type="inferred from homology"/>
<evidence type="ECO:0000256" key="9">
    <source>
        <dbReference type="ARBA" id="ARBA00023224"/>
    </source>
</evidence>